<organism evidence="1 2">
    <name type="scientific">Vogesella aquatica</name>
    <dbReference type="NCBI Taxonomy" id="2984206"/>
    <lineage>
        <taxon>Bacteria</taxon>
        <taxon>Pseudomonadati</taxon>
        <taxon>Pseudomonadota</taxon>
        <taxon>Betaproteobacteria</taxon>
        <taxon>Neisseriales</taxon>
        <taxon>Chromobacteriaceae</taxon>
        <taxon>Vogesella</taxon>
    </lineage>
</organism>
<name>A0ABT5J2A6_9NEIS</name>
<reference evidence="1 2" key="1">
    <citation type="submission" date="2023-01" db="EMBL/GenBank/DDBJ databases">
        <title>Novel species of the genus Vogesella isolated from rivers.</title>
        <authorList>
            <person name="Lu H."/>
        </authorList>
    </citation>
    <scope>NUCLEOTIDE SEQUENCE [LARGE SCALE GENOMIC DNA]</scope>
    <source>
        <strain evidence="1 2">DC21W</strain>
    </source>
</reference>
<sequence length="109" mass="12296">MLSREYVQIAHVFRSVAGGKVPDWSREEVEQVEQLIQAAKTMLCSDMEEHNRRVRAAATAWEAQARFRTAKQFAAESYAPRMAMLEEIIDAVIARRDALSDCCSYEGAA</sequence>
<evidence type="ECO:0000313" key="2">
    <source>
        <dbReference type="Proteomes" id="UP001219956"/>
    </source>
</evidence>
<proteinExistence type="predicted"/>
<accession>A0ABT5J2A6</accession>
<dbReference type="RefSeq" id="WP_272753192.1">
    <property type="nucleotide sequence ID" value="NZ_JAQQLF010000029.1"/>
</dbReference>
<comment type="caution">
    <text evidence="1">The sequence shown here is derived from an EMBL/GenBank/DDBJ whole genome shotgun (WGS) entry which is preliminary data.</text>
</comment>
<dbReference type="Proteomes" id="UP001219956">
    <property type="component" value="Unassembled WGS sequence"/>
</dbReference>
<protein>
    <submittedName>
        <fullName evidence="1">Uncharacterized protein</fullName>
    </submittedName>
</protein>
<keyword evidence="2" id="KW-1185">Reference proteome</keyword>
<gene>
    <name evidence="1" type="ORF">PQU95_17465</name>
</gene>
<dbReference type="EMBL" id="JAQQLF010000029">
    <property type="protein sequence ID" value="MDC7718994.1"/>
    <property type="molecule type" value="Genomic_DNA"/>
</dbReference>
<evidence type="ECO:0000313" key="1">
    <source>
        <dbReference type="EMBL" id="MDC7718994.1"/>
    </source>
</evidence>